<dbReference type="EMBL" id="WSRS01000019">
    <property type="protein sequence ID" value="MVX58685.1"/>
    <property type="molecule type" value="Genomic_DNA"/>
</dbReference>
<organism evidence="2 3">
    <name type="scientific">Streptococcus danieliae</name>
    <dbReference type="NCBI Taxonomy" id="747656"/>
    <lineage>
        <taxon>Bacteria</taxon>
        <taxon>Bacillati</taxon>
        <taxon>Bacillota</taxon>
        <taxon>Bacilli</taxon>
        <taxon>Lactobacillales</taxon>
        <taxon>Streptococcaceae</taxon>
        <taxon>Streptococcus</taxon>
    </lineage>
</organism>
<proteinExistence type="predicted"/>
<evidence type="ECO:0000256" key="1">
    <source>
        <dbReference type="SAM" id="Phobius"/>
    </source>
</evidence>
<dbReference type="Proteomes" id="UP000461595">
    <property type="component" value="Unassembled WGS sequence"/>
</dbReference>
<evidence type="ECO:0000313" key="3">
    <source>
        <dbReference type="Proteomes" id="UP000461595"/>
    </source>
</evidence>
<feature type="transmembrane region" description="Helical" evidence="1">
    <location>
        <begin position="223"/>
        <end position="240"/>
    </location>
</feature>
<accession>A0A7X3G7Y4</accession>
<feature type="transmembrane region" description="Helical" evidence="1">
    <location>
        <begin position="137"/>
        <end position="163"/>
    </location>
</feature>
<dbReference type="AlphaFoldDB" id="A0A7X3G7Y4"/>
<feature type="transmembrane region" description="Helical" evidence="1">
    <location>
        <begin position="275"/>
        <end position="297"/>
    </location>
</feature>
<protein>
    <submittedName>
        <fullName evidence="2">Heme transporter CcmD</fullName>
    </submittedName>
</protein>
<feature type="transmembrane region" description="Helical" evidence="1">
    <location>
        <begin position="183"/>
        <end position="211"/>
    </location>
</feature>
<keyword evidence="1" id="KW-0472">Membrane</keyword>
<keyword evidence="1" id="KW-0812">Transmembrane</keyword>
<sequence length="508" mass="57533">MTEQQVESRWKRRSKHQAQREVTEDIHLPFVSPLLWSFFLAFFSVANPFFTQLATNLQEQILYAGWALQQGQLVYKDVYGTAGILFYGLIWLGSSYQGTVLLILFQFLSSYFSGRKAFALANRLTGKKEVAEAATHFFYFLILILGFGGLYSALFTLPFLILALDLLVPVSAGETGNKGFLRYGALAAVVVLIDPFTGTLFFGVNGLYLFYRNLRAKQLGLGLSQLLAALIGFSLLFYPLDYVTVWNGTFGQALNQGSYVWQTFQFTGADQLQTAFFYGLFLVGVGLPLGLLALGQFSRTQESLFYLPLGIFGTLAIWLVASSQGEFGFHQLLPGLIYFWLLQIFSFDRIQSGLQPGRHQKKRRMSSLFQGYLASLFYLPLLLGAVLVLLPLGQKWLGERSLETERQDVLAYLQQEADRSDTIYAWDSRANWYQEAGKWSASALLSPVYYQQLAENQLRLANDLESVRPRYIVVNTNLALLEDVDKELTTTYTEVKTDLHTLKLYERK</sequence>
<feature type="transmembrane region" description="Helical" evidence="1">
    <location>
        <begin position="327"/>
        <end position="347"/>
    </location>
</feature>
<feature type="transmembrane region" description="Helical" evidence="1">
    <location>
        <begin position="84"/>
        <end position="108"/>
    </location>
</feature>
<dbReference type="RefSeq" id="WP_160332498.1">
    <property type="nucleotide sequence ID" value="NZ_WSRS01000019.1"/>
</dbReference>
<comment type="caution">
    <text evidence="2">The sequence shown here is derived from an EMBL/GenBank/DDBJ whole genome shotgun (WGS) entry which is preliminary data.</text>
</comment>
<reference evidence="2 3" key="1">
    <citation type="submission" date="2019-12" db="EMBL/GenBank/DDBJ databases">
        <title>Microbes associate with the intestines of laboratory mice.</title>
        <authorList>
            <person name="Navarre W."/>
            <person name="Wong E."/>
        </authorList>
    </citation>
    <scope>NUCLEOTIDE SEQUENCE [LARGE SCALE GENOMIC DNA]</scope>
    <source>
        <strain evidence="2 3">NM51_B2-22</strain>
    </source>
</reference>
<name>A0A7X3G7Y4_9STRE</name>
<feature type="transmembrane region" description="Helical" evidence="1">
    <location>
        <begin position="30"/>
        <end position="50"/>
    </location>
</feature>
<dbReference type="OrthoDB" id="2243499at2"/>
<feature type="transmembrane region" description="Helical" evidence="1">
    <location>
        <begin position="304"/>
        <end position="321"/>
    </location>
</feature>
<keyword evidence="1" id="KW-1133">Transmembrane helix</keyword>
<feature type="transmembrane region" description="Helical" evidence="1">
    <location>
        <begin position="368"/>
        <end position="392"/>
    </location>
</feature>
<evidence type="ECO:0000313" key="2">
    <source>
        <dbReference type="EMBL" id="MVX58685.1"/>
    </source>
</evidence>
<gene>
    <name evidence="2" type="ORF">E5983_03350</name>
</gene>